<feature type="region of interest" description="Disordered" evidence="1">
    <location>
        <begin position="1"/>
        <end position="28"/>
    </location>
</feature>
<dbReference type="GeneID" id="19176757"/>
<proteinExistence type="predicted"/>
<comment type="caution">
    <text evidence="2">The sequence shown here is derived from an EMBL/GenBank/DDBJ whole genome shotgun (WGS) entry which is preliminary data.</text>
</comment>
<evidence type="ECO:0000313" key="2">
    <source>
        <dbReference type="EMBL" id="EXJ61718.1"/>
    </source>
</evidence>
<accession>W9W181</accession>
<name>W9W181_9EURO</name>
<dbReference type="HOGENOM" id="CLU_077708_0_0_1"/>
<dbReference type="VEuPathDB" id="FungiDB:A1O7_02147"/>
<keyword evidence="3" id="KW-1185">Reference proteome</keyword>
<dbReference type="EMBL" id="AMGW01000002">
    <property type="protein sequence ID" value="EXJ61718.1"/>
    <property type="molecule type" value="Genomic_DNA"/>
</dbReference>
<dbReference type="OrthoDB" id="10497719at2759"/>
<dbReference type="AlphaFoldDB" id="W9W181"/>
<sequence>MPYRREARVPDSGSAEPGTGGPTMSYSLPLSSIADLAEQLRARSESEDEAEDLALVSGRDSCALFDDGDGSPTSSGLSPSSSSSSSEREGEWEDEWNSFQAAYADHALSFWNNDDPFYFVSSVPGDVGSTYDSGTPVVGPGTGPGYLNNAAFNTNAGVSLNTSPYAGSLYVDSADQNSDQEQAHVGTLWPTITPFPPRSTIQRQRRGRQLKEACDGGLQMRILAHWNQHQHNELLAARARAQKGKAARAEELKQRVMVVEYLHQDTKKTDGLHLGKPEDKTVGGYGTVIRETFEMIKHLSTAKRGMTDQAG</sequence>
<protein>
    <submittedName>
        <fullName evidence="2">Uncharacterized protein</fullName>
    </submittedName>
</protein>
<gene>
    <name evidence="2" type="ORF">A1O7_02147</name>
</gene>
<reference evidence="2 3" key="1">
    <citation type="submission" date="2013-03" db="EMBL/GenBank/DDBJ databases">
        <title>The Genome Sequence of Cladophialophora yegresii CBS 114405.</title>
        <authorList>
            <consortium name="The Broad Institute Genomics Platform"/>
            <person name="Cuomo C."/>
            <person name="de Hoog S."/>
            <person name="Gorbushina A."/>
            <person name="Walker B."/>
            <person name="Young S.K."/>
            <person name="Zeng Q."/>
            <person name="Gargeya S."/>
            <person name="Fitzgerald M."/>
            <person name="Haas B."/>
            <person name="Abouelleil A."/>
            <person name="Allen A.W."/>
            <person name="Alvarado L."/>
            <person name="Arachchi H.M."/>
            <person name="Berlin A.M."/>
            <person name="Chapman S.B."/>
            <person name="Gainer-Dewar J."/>
            <person name="Goldberg J."/>
            <person name="Griggs A."/>
            <person name="Gujja S."/>
            <person name="Hansen M."/>
            <person name="Howarth C."/>
            <person name="Imamovic A."/>
            <person name="Ireland A."/>
            <person name="Larimer J."/>
            <person name="McCowan C."/>
            <person name="Murphy C."/>
            <person name="Pearson M."/>
            <person name="Poon T.W."/>
            <person name="Priest M."/>
            <person name="Roberts A."/>
            <person name="Saif S."/>
            <person name="Shea T."/>
            <person name="Sisk P."/>
            <person name="Sykes S."/>
            <person name="Wortman J."/>
            <person name="Nusbaum C."/>
            <person name="Birren B."/>
        </authorList>
    </citation>
    <scope>NUCLEOTIDE SEQUENCE [LARGE SCALE GENOMIC DNA]</scope>
    <source>
        <strain evidence="2 3">CBS 114405</strain>
    </source>
</reference>
<dbReference type="RefSeq" id="XP_007754372.1">
    <property type="nucleotide sequence ID" value="XM_007756182.1"/>
</dbReference>
<feature type="region of interest" description="Disordered" evidence="1">
    <location>
        <begin position="61"/>
        <end position="92"/>
    </location>
</feature>
<dbReference type="Proteomes" id="UP000019473">
    <property type="component" value="Unassembled WGS sequence"/>
</dbReference>
<feature type="compositionally biased region" description="Low complexity" evidence="1">
    <location>
        <begin position="70"/>
        <end position="85"/>
    </location>
</feature>
<evidence type="ECO:0000313" key="3">
    <source>
        <dbReference type="Proteomes" id="UP000019473"/>
    </source>
</evidence>
<evidence type="ECO:0000256" key="1">
    <source>
        <dbReference type="SAM" id="MobiDB-lite"/>
    </source>
</evidence>
<organism evidence="2 3">
    <name type="scientific">Cladophialophora yegresii CBS 114405</name>
    <dbReference type="NCBI Taxonomy" id="1182544"/>
    <lineage>
        <taxon>Eukaryota</taxon>
        <taxon>Fungi</taxon>
        <taxon>Dikarya</taxon>
        <taxon>Ascomycota</taxon>
        <taxon>Pezizomycotina</taxon>
        <taxon>Eurotiomycetes</taxon>
        <taxon>Chaetothyriomycetidae</taxon>
        <taxon>Chaetothyriales</taxon>
        <taxon>Herpotrichiellaceae</taxon>
        <taxon>Cladophialophora</taxon>
    </lineage>
</organism>